<gene>
    <name evidence="2" type="ORF">DERF_011914</name>
</gene>
<accession>A0A922HRK1</accession>
<name>A0A922HRK1_DERFA</name>
<evidence type="ECO:0000256" key="1">
    <source>
        <dbReference type="SAM" id="Phobius"/>
    </source>
</evidence>
<organism evidence="2 3">
    <name type="scientific">Dermatophagoides farinae</name>
    <name type="common">American house dust mite</name>
    <dbReference type="NCBI Taxonomy" id="6954"/>
    <lineage>
        <taxon>Eukaryota</taxon>
        <taxon>Metazoa</taxon>
        <taxon>Ecdysozoa</taxon>
        <taxon>Arthropoda</taxon>
        <taxon>Chelicerata</taxon>
        <taxon>Arachnida</taxon>
        <taxon>Acari</taxon>
        <taxon>Acariformes</taxon>
        <taxon>Sarcoptiformes</taxon>
        <taxon>Astigmata</taxon>
        <taxon>Psoroptidia</taxon>
        <taxon>Analgoidea</taxon>
        <taxon>Pyroglyphidae</taxon>
        <taxon>Dermatophagoidinae</taxon>
        <taxon>Dermatophagoides</taxon>
    </lineage>
</organism>
<proteinExistence type="predicted"/>
<sequence>MTTVISIGHSLLTLEIGNFLEFFLFCFVLITFSIENRMVIECFCEMQIDCLLYNILYLKEVDNHHHH</sequence>
<dbReference type="Proteomes" id="UP000790347">
    <property type="component" value="Unassembled WGS sequence"/>
</dbReference>
<keyword evidence="1" id="KW-1133">Transmembrane helix</keyword>
<keyword evidence="1" id="KW-0812">Transmembrane</keyword>
<reference evidence="2" key="1">
    <citation type="submission" date="2013-05" db="EMBL/GenBank/DDBJ databases">
        <authorList>
            <person name="Yim A.K.Y."/>
            <person name="Chan T.F."/>
            <person name="Ji K.M."/>
            <person name="Liu X.Y."/>
            <person name="Zhou J.W."/>
            <person name="Li R.Q."/>
            <person name="Yang K.Y."/>
            <person name="Li J."/>
            <person name="Li M."/>
            <person name="Law P.T.W."/>
            <person name="Wu Y.L."/>
            <person name="Cai Z.L."/>
            <person name="Qin H."/>
            <person name="Bao Y."/>
            <person name="Leung R.K.K."/>
            <person name="Ng P.K.S."/>
            <person name="Zou J."/>
            <person name="Zhong X.J."/>
            <person name="Ran P.X."/>
            <person name="Zhong N.S."/>
            <person name="Liu Z.G."/>
            <person name="Tsui S.K.W."/>
        </authorList>
    </citation>
    <scope>NUCLEOTIDE SEQUENCE</scope>
    <source>
        <strain evidence="2">Derf</strain>
        <tissue evidence="2">Whole organism</tissue>
    </source>
</reference>
<dbReference type="EMBL" id="ASGP02000006">
    <property type="protein sequence ID" value="KAH9501044.1"/>
    <property type="molecule type" value="Genomic_DNA"/>
</dbReference>
<dbReference type="AlphaFoldDB" id="A0A922HRK1"/>
<comment type="caution">
    <text evidence="2">The sequence shown here is derived from an EMBL/GenBank/DDBJ whole genome shotgun (WGS) entry which is preliminary data.</text>
</comment>
<keyword evidence="1" id="KW-0472">Membrane</keyword>
<evidence type="ECO:0000313" key="3">
    <source>
        <dbReference type="Proteomes" id="UP000790347"/>
    </source>
</evidence>
<keyword evidence="3" id="KW-1185">Reference proteome</keyword>
<reference evidence="2" key="2">
    <citation type="journal article" date="2022" name="Res Sq">
        <title>Comparative Genomics Reveals Insights into the Divergent Evolution of Astigmatic Mites and Household Pest Adaptations.</title>
        <authorList>
            <person name="Xiong Q."/>
            <person name="Wan A.T.-Y."/>
            <person name="Liu X.-Y."/>
            <person name="Fung C.S.-H."/>
            <person name="Xiao X."/>
            <person name="Malainual N."/>
            <person name="Hou J."/>
            <person name="Wang L."/>
            <person name="Wang M."/>
            <person name="Yang K."/>
            <person name="Cui Y."/>
            <person name="Leung E."/>
            <person name="Nong W."/>
            <person name="Shin S.-K."/>
            <person name="Au S."/>
            <person name="Jeong K.Y."/>
            <person name="Chew F.T."/>
            <person name="Hui J."/>
            <person name="Leung T.F."/>
            <person name="Tungtrongchitr A."/>
            <person name="Zhong N."/>
            <person name="Liu Z."/>
            <person name="Tsui S."/>
        </authorList>
    </citation>
    <scope>NUCLEOTIDE SEQUENCE</scope>
    <source>
        <strain evidence="2">Derf</strain>
        <tissue evidence="2">Whole organism</tissue>
    </source>
</reference>
<feature type="transmembrane region" description="Helical" evidence="1">
    <location>
        <begin position="12"/>
        <end position="34"/>
    </location>
</feature>
<protein>
    <submittedName>
        <fullName evidence="2">Uncharacterized protein</fullName>
    </submittedName>
</protein>
<evidence type="ECO:0000313" key="2">
    <source>
        <dbReference type="EMBL" id="KAH9501044.1"/>
    </source>
</evidence>